<dbReference type="Proteomes" id="UP000281553">
    <property type="component" value="Unassembled WGS sequence"/>
</dbReference>
<keyword evidence="2" id="KW-1185">Reference proteome</keyword>
<name>A0A3P7LZP2_DIBLA</name>
<dbReference type="EMBL" id="UYRU01051799">
    <property type="protein sequence ID" value="VDN11591.1"/>
    <property type="molecule type" value="Genomic_DNA"/>
</dbReference>
<sequence length="201" mass="23612">MQKEAPPRIWSALMYSRAVPETTKGIAVELEMGIFHWPTDIMRRRVMIITEAIWGYLLHLMSELTAHEFHFAYAGKKRNDNICKERLYDHCHNRWSDIYNNCNRLGGLLRNKERAKKARKTPTLPHVTARMSFNKLSTHKEAIIVNRRYTPANKVPSPIRLIDFETEVKRYAERHFECLSNEFKKHDPKLEAALANCAKHL</sequence>
<proteinExistence type="predicted"/>
<reference evidence="1 2" key="1">
    <citation type="submission" date="2018-11" db="EMBL/GenBank/DDBJ databases">
        <authorList>
            <consortium name="Pathogen Informatics"/>
        </authorList>
    </citation>
    <scope>NUCLEOTIDE SEQUENCE [LARGE SCALE GENOMIC DNA]</scope>
</reference>
<evidence type="ECO:0000313" key="1">
    <source>
        <dbReference type="EMBL" id="VDN11591.1"/>
    </source>
</evidence>
<evidence type="ECO:0000313" key="2">
    <source>
        <dbReference type="Proteomes" id="UP000281553"/>
    </source>
</evidence>
<accession>A0A3P7LZP2</accession>
<dbReference type="AlphaFoldDB" id="A0A3P7LZP2"/>
<protein>
    <submittedName>
        <fullName evidence="1">Uncharacterized protein</fullName>
    </submittedName>
</protein>
<organism evidence="1 2">
    <name type="scientific">Dibothriocephalus latus</name>
    <name type="common">Fish tapeworm</name>
    <name type="synonym">Diphyllobothrium latum</name>
    <dbReference type="NCBI Taxonomy" id="60516"/>
    <lineage>
        <taxon>Eukaryota</taxon>
        <taxon>Metazoa</taxon>
        <taxon>Spiralia</taxon>
        <taxon>Lophotrochozoa</taxon>
        <taxon>Platyhelminthes</taxon>
        <taxon>Cestoda</taxon>
        <taxon>Eucestoda</taxon>
        <taxon>Diphyllobothriidea</taxon>
        <taxon>Diphyllobothriidae</taxon>
        <taxon>Dibothriocephalus</taxon>
    </lineage>
</organism>
<gene>
    <name evidence="1" type="ORF">DILT_LOCUS7422</name>
</gene>